<gene>
    <name evidence="1" type="ORF">D5396_05955</name>
</gene>
<evidence type="ECO:0008006" key="3">
    <source>
        <dbReference type="Google" id="ProtNLM"/>
    </source>
</evidence>
<name>A0ABX9P408_9GAMM</name>
<dbReference type="Proteomes" id="UP000284119">
    <property type="component" value="Unassembled WGS sequence"/>
</dbReference>
<keyword evidence="2" id="KW-1185">Reference proteome</keyword>
<dbReference type="InterPro" id="IPR038765">
    <property type="entry name" value="Papain-like_cys_pep_sf"/>
</dbReference>
<dbReference type="Gene3D" id="3.90.70.20">
    <property type="match status" value="1"/>
</dbReference>
<organism evidence="1 2">
    <name type="scientific">Rahnella inusitata</name>
    <dbReference type="NCBI Taxonomy" id="58169"/>
    <lineage>
        <taxon>Bacteria</taxon>
        <taxon>Pseudomonadati</taxon>
        <taxon>Pseudomonadota</taxon>
        <taxon>Gammaproteobacteria</taxon>
        <taxon>Enterobacterales</taxon>
        <taxon>Yersiniaceae</taxon>
        <taxon>Rahnella</taxon>
    </lineage>
</organism>
<dbReference type="EMBL" id="RAHG01000002">
    <property type="protein sequence ID" value="RJT14999.1"/>
    <property type="molecule type" value="Genomic_DNA"/>
</dbReference>
<dbReference type="RefSeq" id="WP_112164495.1">
    <property type="nucleotide sequence ID" value="NZ_JBFUVK010000003.1"/>
</dbReference>
<reference evidence="1 2" key="1">
    <citation type="submission" date="2018-09" db="EMBL/GenBank/DDBJ databases">
        <authorList>
            <person name="Le Fleche-Mateos A."/>
        </authorList>
    </citation>
    <scope>NUCLEOTIDE SEQUENCE [LARGE SCALE GENOMIC DNA]</scope>
    <source>
        <strain evidence="1 2">DSM 30078</strain>
    </source>
</reference>
<protein>
    <recommendedName>
        <fullName evidence="3">Peptidase C58 YopT-type domain-containing protein</fullName>
    </recommendedName>
</protein>
<dbReference type="SUPFAM" id="SSF54001">
    <property type="entry name" value="Cysteine proteinases"/>
    <property type="match status" value="1"/>
</dbReference>
<evidence type="ECO:0000313" key="2">
    <source>
        <dbReference type="Proteomes" id="UP000284119"/>
    </source>
</evidence>
<accession>A0ABX9P408</accession>
<evidence type="ECO:0000313" key="1">
    <source>
        <dbReference type="EMBL" id="RJT14999.1"/>
    </source>
</evidence>
<sequence>MELVVNFKEQYAAFIRRYKSNGICMGLCLVWLGDILKNRPDPAQAGFAARWTPSWLSSPSSIAHIPFDQVALEALFQRALKRQKSYLLKSENHDPYHYQARTAILVNKKNQRQLFLEEKSGNPGLKYTYREFDNLFATQGLDFTGRAQGTIITMWFPKRNTAHAIAVISLSPRETYFLDPNLGLFKVDSANIALEIAENVLATYENPRIADQIIISRK</sequence>
<comment type="caution">
    <text evidence="1">The sequence shown here is derived from an EMBL/GenBank/DDBJ whole genome shotgun (WGS) entry which is preliminary data.</text>
</comment>
<proteinExistence type="predicted"/>